<comment type="caution">
    <text evidence="1">The sequence shown here is derived from an EMBL/GenBank/DDBJ whole genome shotgun (WGS) entry which is preliminary data.</text>
</comment>
<evidence type="ECO:0000313" key="2">
    <source>
        <dbReference type="Proteomes" id="UP001595607"/>
    </source>
</evidence>
<proteinExistence type="predicted"/>
<sequence>MFAIALLLRTPAANASAENQVPGWIEVEVSTHAEVLSGLLKLPRVPFIDLHYEGPGDVEGLRIIDAEAHPERVVIRLSGSWDDPSPDARRQVIRNLAHELAHVWQYTLGQPTENRFFHEGFAEAMALEALQVCGEACAAGAPELADRHRRDCGDALRDEILVASRSRAAFYGCGAVLTRMTAENAGKTVGEVYRRFAETGRSRADFISVAGEMAGSDFATSAHSFLHGDHRLAPTRSVLQRLQAGRL</sequence>
<organism evidence="1 2">
    <name type="scientific">Parvularcula lutaonensis</name>
    <dbReference type="NCBI Taxonomy" id="491923"/>
    <lineage>
        <taxon>Bacteria</taxon>
        <taxon>Pseudomonadati</taxon>
        <taxon>Pseudomonadota</taxon>
        <taxon>Alphaproteobacteria</taxon>
        <taxon>Parvularculales</taxon>
        <taxon>Parvularculaceae</taxon>
        <taxon>Parvularcula</taxon>
    </lineage>
</organism>
<protein>
    <submittedName>
        <fullName evidence="1">Basic secretory protein-like protein</fullName>
    </submittedName>
</protein>
<dbReference type="Proteomes" id="UP001595607">
    <property type="component" value="Unassembled WGS sequence"/>
</dbReference>
<keyword evidence="2" id="KW-1185">Reference proteome</keyword>
<reference evidence="2" key="1">
    <citation type="journal article" date="2019" name="Int. J. Syst. Evol. Microbiol.">
        <title>The Global Catalogue of Microorganisms (GCM) 10K type strain sequencing project: providing services to taxonomists for standard genome sequencing and annotation.</title>
        <authorList>
            <consortium name="The Broad Institute Genomics Platform"/>
            <consortium name="The Broad Institute Genome Sequencing Center for Infectious Disease"/>
            <person name="Wu L."/>
            <person name="Ma J."/>
        </authorList>
    </citation>
    <scope>NUCLEOTIDE SEQUENCE [LARGE SCALE GENOMIC DNA]</scope>
    <source>
        <strain evidence="2">KCTC 22245</strain>
    </source>
</reference>
<gene>
    <name evidence="1" type="ORF">ACFONP_13395</name>
</gene>
<name>A0ABV7MFY9_9PROT</name>
<evidence type="ECO:0000313" key="1">
    <source>
        <dbReference type="EMBL" id="MFC3303722.1"/>
    </source>
</evidence>
<accession>A0ABV7MFY9</accession>
<dbReference type="SUPFAM" id="SSF55486">
    <property type="entry name" value="Metalloproteases ('zincins'), catalytic domain"/>
    <property type="match status" value="1"/>
</dbReference>
<dbReference type="RefSeq" id="WP_189576532.1">
    <property type="nucleotide sequence ID" value="NZ_BMXU01000002.1"/>
</dbReference>
<dbReference type="Pfam" id="PF04450">
    <property type="entry name" value="BSP"/>
    <property type="match status" value="1"/>
</dbReference>
<dbReference type="InterPro" id="IPR007541">
    <property type="entry name" value="Uncharacterised_BSP"/>
</dbReference>
<dbReference type="EMBL" id="JBHRVA010000003">
    <property type="protein sequence ID" value="MFC3303722.1"/>
    <property type="molecule type" value="Genomic_DNA"/>
</dbReference>